<gene>
    <name evidence="1" type="primary">E</name>
    <name evidence="1" type="ORF">GCM10007935_10460</name>
</gene>
<accession>A0ABQ6BZS9</accession>
<comment type="caution">
    <text evidence="1">The sequence shown here is derived from an EMBL/GenBank/DDBJ whole genome shotgun (WGS) entry which is preliminary data.</text>
</comment>
<organism evidence="1 2">
    <name type="scientific">Hydrogenophaga electricum</name>
    <dbReference type="NCBI Taxonomy" id="1230953"/>
    <lineage>
        <taxon>Bacteria</taxon>
        <taxon>Pseudomonadati</taxon>
        <taxon>Pseudomonadota</taxon>
        <taxon>Betaproteobacteria</taxon>
        <taxon>Burkholderiales</taxon>
        <taxon>Comamonadaceae</taxon>
        <taxon>Hydrogenophaga</taxon>
    </lineage>
</organism>
<dbReference type="EMBL" id="BSPB01000005">
    <property type="protein sequence ID" value="GLS13616.1"/>
    <property type="molecule type" value="Genomic_DNA"/>
</dbReference>
<dbReference type="InterPro" id="IPR019289">
    <property type="entry name" value="Phage_tail_E/E"/>
</dbReference>
<evidence type="ECO:0000313" key="1">
    <source>
        <dbReference type="EMBL" id="GLS13616.1"/>
    </source>
</evidence>
<evidence type="ECO:0000313" key="2">
    <source>
        <dbReference type="Proteomes" id="UP001156903"/>
    </source>
</evidence>
<protein>
    <submittedName>
        <fullName evidence="1">Tail protein</fullName>
    </submittedName>
</protein>
<name>A0ABQ6BZS9_9BURK</name>
<sequence length="95" mass="10118">MHTTESIPLAVPLQRGDQTITALTLRRPGSGELRGLKLMDLLNMDTVSLSVLLPRISTPTLTKADVEALDPADLLNLGIEVTNFFAPPSPTPGQG</sequence>
<dbReference type="Pfam" id="PF10109">
    <property type="entry name" value="Phage_TAC_7"/>
    <property type="match status" value="1"/>
</dbReference>
<dbReference type="Proteomes" id="UP001156903">
    <property type="component" value="Unassembled WGS sequence"/>
</dbReference>
<keyword evidence="2" id="KW-1185">Reference proteome</keyword>
<dbReference type="RefSeq" id="WP_284306965.1">
    <property type="nucleotide sequence ID" value="NZ_BSPB01000005.1"/>
</dbReference>
<proteinExistence type="predicted"/>
<reference evidence="2" key="1">
    <citation type="journal article" date="2019" name="Int. J. Syst. Evol. Microbiol.">
        <title>The Global Catalogue of Microorganisms (GCM) 10K type strain sequencing project: providing services to taxonomists for standard genome sequencing and annotation.</title>
        <authorList>
            <consortium name="The Broad Institute Genomics Platform"/>
            <consortium name="The Broad Institute Genome Sequencing Center for Infectious Disease"/>
            <person name="Wu L."/>
            <person name="Ma J."/>
        </authorList>
    </citation>
    <scope>NUCLEOTIDE SEQUENCE [LARGE SCALE GENOMIC DNA]</scope>
    <source>
        <strain evidence="2">NBRC 109341</strain>
    </source>
</reference>